<dbReference type="InterPro" id="IPR011001">
    <property type="entry name" value="Saposin-like"/>
</dbReference>
<evidence type="ECO:0000313" key="5">
    <source>
        <dbReference type="Proteomes" id="UP000030746"/>
    </source>
</evidence>
<dbReference type="PROSITE" id="PS50015">
    <property type="entry name" value="SAP_B"/>
    <property type="match status" value="1"/>
</dbReference>
<dbReference type="RefSeq" id="XP_009061768.1">
    <property type="nucleotide sequence ID" value="XM_009063520.1"/>
</dbReference>
<proteinExistence type="predicted"/>
<evidence type="ECO:0000256" key="2">
    <source>
        <dbReference type="SAM" id="Phobius"/>
    </source>
</evidence>
<dbReference type="SUPFAM" id="SSF47862">
    <property type="entry name" value="Saposin"/>
    <property type="match status" value="1"/>
</dbReference>
<keyword evidence="2" id="KW-0472">Membrane</keyword>
<dbReference type="KEGG" id="lgi:LOTGIDRAFT_235037"/>
<feature type="domain" description="Saposin B-type" evidence="3">
    <location>
        <begin position="93"/>
        <end position="178"/>
    </location>
</feature>
<dbReference type="EMBL" id="KB202883">
    <property type="protein sequence ID" value="ESO87575.1"/>
    <property type="molecule type" value="Genomic_DNA"/>
</dbReference>
<name>V3ZY58_LOTGI</name>
<protein>
    <recommendedName>
        <fullName evidence="3">Saposin B-type domain-containing protein</fullName>
    </recommendedName>
</protein>
<gene>
    <name evidence="4" type="ORF">LOTGIDRAFT_235037</name>
</gene>
<evidence type="ECO:0000259" key="3">
    <source>
        <dbReference type="PROSITE" id="PS50015"/>
    </source>
</evidence>
<feature type="transmembrane region" description="Helical" evidence="2">
    <location>
        <begin position="6"/>
        <end position="24"/>
    </location>
</feature>
<dbReference type="GeneID" id="20249734"/>
<reference evidence="4 5" key="1">
    <citation type="journal article" date="2013" name="Nature">
        <title>Insights into bilaterian evolution from three spiralian genomes.</title>
        <authorList>
            <person name="Simakov O."/>
            <person name="Marletaz F."/>
            <person name="Cho S.J."/>
            <person name="Edsinger-Gonzales E."/>
            <person name="Havlak P."/>
            <person name="Hellsten U."/>
            <person name="Kuo D.H."/>
            <person name="Larsson T."/>
            <person name="Lv J."/>
            <person name="Arendt D."/>
            <person name="Savage R."/>
            <person name="Osoegawa K."/>
            <person name="de Jong P."/>
            <person name="Grimwood J."/>
            <person name="Chapman J.A."/>
            <person name="Shapiro H."/>
            <person name="Aerts A."/>
            <person name="Otillar R.P."/>
            <person name="Terry A.Y."/>
            <person name="Boore J.L."/>
            <person name="Grigoriev I.V."/>
            <person name="Lindberg D.R."/>
            <person name="Seaver E.C."/>
            <person name="Weisblat D.A."/>
            <person name="Putnam N.H."/>
            <person name="Rokhsar D.S."/>
        </authorList>
    </citation>
    <scope>NUCLEOTIDE SEQUENCE [LARGE SCALE GENOMIC DNA]</scope>
</reference>
<keyword evidence="5" id="KW-1185">Reference proteome</keyword>
<keyword evidence="1" id="KW-1015">Disulfide bond</keyword>
<dbReference type="OrthoDB" id="6283087at2759"/>
<organism evidence="4 5">
    <name type="scientific">Lottia gigantea</name>
    <name type="common">Giant owl limpet</name>
    <dbReference type="NCBI Taxonomy" id="225164"/>
    <lineage>
        <taxon>Eukaryota</taxon>
        <taxon>Metazoa</taxon>
        <taxon>Spiralia</taxon>
        <taxon>Lophotrochozoa</taxon>
        <taxon>Mollusca</taxon>
        <taxon>Gastropoda</taxon>
        <taxon>Patellogastropoda</taxon>
        <taxon>Lottioidea</taxon>
        <taxon>Lottiidae</taxon>
        <taxon>Lottia</taxon>
    </lineage>
</organism>
<evidence type="ECO:0000313" key="4">
    <source>
        <dbReference type="EMBL" id="ESO87575.1"/>
    </source>
</evidence>
<dbReference type="SMART" id="SM00741">
    <property type="entry name" value="SapB"/>
    <property type="match status" value="1"/>
</dbReference>
<dbReference type="CTD" id="20249734"/>
<dbReference type="HOGENOM" id="CLU_1181388_0_0_1"/>
<keyword evidence="2" id="KW-1133">Transmembrane helix</keyword>
<keyword evidence="2" id="KW-0812">Transmembrane</keyword>
<dbReference type="Gene3D" id="1.10.225.10">
    <property type="entry name" value="Saposin-like"/>
    <property type="match status" value="1"/>
</dbReference>
<dbReference type="Proteomes" id="UP000030746">
    <property type="component" value="Unassembled WGS sequence"/>
</dbReference>
<dbReference type="InterPro" id="IPR008139">
    <property type="entry name" value="SaposinB_dom"/>
</dbReference>
<accession>V3ZY58</accession>
<dbReference type="AlphaFoldDB" id="V3ZY58"/>
<evidence type="ECO:0000256" key="1">
    <source>
        <dbReference type="ARBA" id="ARBA00023157"/>
    </source>
</evidence>
<sequence>MIYLYFIKYILTAAGLVSFTGLYFHIHHNSANGPTGIVADDVNQLHHEEHILDSNDQGTTTSLQNKLHWENSENTSIELPSELKLILEEKYPRFIFCEICKNLVALINKQINLNYTFNKFRGPAESICHKVTHMIGLNKAICPGIISAYGPPVLYIADQLLLDPIPLCQKLSFCLPKYFQESDDILLHIKDEQRSTSQYDLIHNTSTTATKPKKPIRILQISDIHVDKLYKAVRK</sequence>